<gene>
    <name evidence="2" type="ORF">ACFOSS_13015</name>
</gene>
<dbReference type="Pfam" id="PF16036">
    <property type="entry name" value="Chalcone_3"/>
    <property type="match status" value="1"/>
</dbReference>
<protein>
    <submittedName>
        <fullName evidence="2">Chalcone isomerase family protein</fullName>
    </submittedName>
</protein>
<proteinExistence type="predicted"/>
<dbReference type="RefSeq" id="WP_377153188.1">
    <property type="nucleotide sequence ID" value="NZ_JBHSAF010000014.1"/>
</dbReference>
<evidence type="ECO:0000313" key="3">
    <source>
        <dbReference type="Proteomes" id="UP001595692"/>
    </source>
</evidence>
<keyword evidence="2" id="KW-0413">Isomerase</keyword>
<dbReference type="GO" id="GO:0016853">
    <property type="term" value="F:isomerase activity"/>
    <property type="evidence" value="ECO:0007669"/>
    <property type="project" value="UniProtKB-KW"/>
</dbReference>
<keyword evidence="3" id="KW-1185">Reference proteome</keyword>
<dbReference type="InterPro" id="IPR016087">
    <property type="entry name" value="Chalcone_isomerase"/>
</dbReference>
<comment type="caution">
    <text evidence="2">The sequence shown here is derived from an EMBL/GenBank/DDBJ whole genome shotgun (WGS) entry which is preliminary data.</text>
</comment>
<organism evidence="2 3">
    <name type="scientific">Pseudaeromonas sharmana</name>
    <dbReference type="NCBI Taxonomy" id="328412"/>
    <lineage>
        <taxon>Bacteria</taxon>
        <taxon>Pseudomonadati</taxon>
        <taxon>Pseudomonadota</taxon>
        <taxon>Gammaproteobacteria</taxon>
        <taxon>Aeromonadales</taxon>
        <taxon>Aeromonadaceae</taxon>
        <taxon>Pseudaeromonas</taxon>
    </lineage>
</organism>
<reference evidence="3" key="1">
    <citation type="journal article" date="2019" name="Int. J. Syst. Evol. Microbiol.">
        <title>The Global Catalogue of Microorganisms (GCM) 10K type strain sequencing project: providing services to taxonomists for standard genome sequencing and annotation.</title>
        <authorList>
            <consortium name="The Broad Institute Genomics Platform"/>
            <consortium name="The Broad Institute Genome Sequencing Center for Infectious Disease"/>
            <person name="Wu L."/>
            <person name="Ma J."/>
        </authorList>
    </citation>
    <scope>NUCLEOTIDE SEQUENCE [LARGE SCALE GENOMIC DNA]</scope>
    <source>
        <strain evidence="3">CCUG 54939</strain>
    </source>
</reference>
<feature type="domain" description="Chalcone isomerase" evidence="1">
    <location>
        <begin position="58"/>
        <end position="154"/>
    </location>
</feature>
<dbReference type="EMBL" id="JBHSAF010000014">
    <property type="protein sequence ID" value="MFC3914379.1"/>
    <property type="molecule type" value="Genomic_DNA"/>
</dbReference>
<evidence type="ECO:0000313" key="2">
    <source>
        <dbReference type="EMBL" id="MFC3914379.1"/>
    </source>
</evidence>
<evidence type="ECO:0000259" key="1">
    <source>
        <dbReference type="Pfam" id="PF16036"/>
    </source>
</evidence>
<name>A0ABV8CQV4_9GAMM</name>
<accession>A0ABV8CQV4</accession>
<dbReference type="Proteomes" id="UP001595692">
    <property type="component" value="Unassembled WGS sequence"/>
</dbReference>
<sequence>MSTANAAPAAELPSVYRVVATARVSWLWWELYQATLLTPDGRYQPGQRNLMLTLDYARAIPRRDLLDATAAEWQRLGLGTPQEQARWLDALAQMWPDVRPGDRLSVWLDGQGVSHFFHHQQRLGNIQDPRFGDNFLAIWLSPDSRDTALRQQLLSIMKEPAS</sequence>